<protein>
    <submittedName>
        <fullName evidence="1">Uncharacterized protein</fullName>
    </submittedName>
</protein>
<comment type="caution">
    <text evidence="1">The sequence shown here is derived from an EMBL/GenBank/DDBJ whole genome shotgun (WGS) entry which is preliminary data.</text>
</comment>
<organism evidence="1 2">
    <name type="scientific">Pseudacidovorax intermedius</name>
    <dbReference type="NCBI Taxonomy" id="433924"/>
    <lineage>
        <taxon>Bacteria</taxon>
        <taxon>Pseudomonadati</taxon>
        <taxon>Pseudomonadota</taxon>
        <taxon>Betaproteobacteria</taxon>
        <taxon>Burkholderiales</taxon>
        <taxon>Comamonadaceae</taxon>
        <taxon>Pseudacidovorax</taxon>
    </lineage>
</organism>
<proteinExistence type="predicted"/>
<evidence type="ECO:0000313" key="1">
    <source>
        <dbReference type="EMBL" id="RDI20734.1"/>
    </source>
</evidence>
<sequence length="64" mass="7124">MNTQDDETWIAACAHRLQLHWRTVDPIELEATAREIAHDTQLRALAPSLAASRWLAPIEAPHGG</sequence>
<reference evidence="1 2" key="1">
    <citation type="submission" date="2018-07" db="EMBL/GenBank/DDBJ databases">
        <title>Genomic Encyclopedia of Type Strains, Phase IV (KMG-IV): sequencing the most valuable type-strain genomes for metagenomic binning, comparative biology and taxonomic classification.</title>
        <authorList>
            <person name="Goeker M."/>
        </authorList>
    </citation>
    <scope>NUCLEOTIDE SEQUENCE [LARGE SCALE GENOMIC DNA]</scope>
    <source>
        <strain evidence="1 2">DSM 21352</strain>
    </source>
</reference>
<dbReference type="EMBL" id="QQAV01000010">
    <property type="protein sequence ID" value="RDI20734.1"/>
    <property type="molecule type" value="Genomic_DNA"/>
</dbReference>
<gene>
    <name evidence="1" type="ORF">DFR41_110142</name>
</gene>
<keyword evidence="2" id="KW-1185">Reference proteome</keyword>
<dbReference type="RefSeq" id="WP_114804243.1">
    <property type="nucleotide sequence ID" value="NZ_QQAV01000010.1"/>
</dbReference>
<dbReference type="AlphaFoldDB" id="A0A370F9W4"/>
<name>A0A370F9W4_9BURK</name>
<evidence type="ECO:0000313" key="2">
    <source>
        <dbReference type="Proteomes" id="UP000255265"/>
    </source>
</evidence>
<dbReference type="OrthoDB" id="9154986at2"/>
<accession>A0A370F9W4</accession>
<dbReference type="Proteomes" id="UP000255265">
    <property type="component" value="Unassembled WGS sequence"/>
</dbReference>